<evidence type="ECO:0000313" key="1">
    <source>
        <dbReference type="EMBL" id="JAH27015.1"/>
    </source>
</evidence>
<proteinExistence type="predicted"/>
<dbReference type="EMBL" id="GBXM01081562">
    <property type="protein sequence ID" value="JAH27015.1"/>
    <property type="molecule type" value="Transcribed_RNA"/>
</dbReference>
<reference evidence="1" key="1">
    <citation type="submission" date="2014-11" db="EMBL/GenBank/DDBJ databases">
        <authorList>
            <person name="Amaro Gonzalez C."/>
        </authorList>
    </citation>
    <scope>NUCLEOTIDE SEQUENCE</scope>
</reference>
<sequence>MLKPEPGASPVW</sequence>
<protein>
    <submittedName>
        <fullName evidence="1">Uncharacterized protein</fullName>
    </submittedName>
</protein>
<name>A0A0E9REW1_ANGAN</name>
<reference evidence="1" key="2">
    <citation type="journal article" date="2015" name="Fish Shellfish Immunol.">
        <title>Early steps in the European eel (Anguilla anguilla)-Vibrio vulnificus interaction in the gills: Role of the RtxA13 toxin.</title>
        <authorList>
            <person name="Callol A."/>
            <person name="Pajuelo D."/>
            <person name="Ebbesson L."/>
            <person name="Teles M."/>
            <person name="MacKenzie S."/>
            <person name="Amaro C."/>
        </authorList>
    </citation>
    <scope>NUCLEOTIDE SEQUENCE</scope>
</reference>
<accession>A0A0E9REW1</accession>
<organism evidence="1">
    <name type="scientific">Anguilla anguilla</name>
    <name type="common">European freshwater eel</name>
    <name type="synonym">Muraena anguilla</name>
    <dbReference type="NCBI Taxonomy" id="7936"/>
    <lineage>
        <taxon>Eukaryota</taxon>
        <taxon>Metazoa</taxon>
        <taxon>Chordata</taxon>
        <taxon>Craniata</taxon>
        <taxon>Vertebrata</taxon>
        <taxon>Euteleostomi</taxon>
        <taxon>Actinopterygii</taxon>
        <taxon>Neopterygii</taxon>
        <taxon>Teleostei</taxon>
        <taxon>Anguilliformes</taxon>
        <taxon>Anguillidae</taxon>
        <taxon>Anguilla</taxon>
    </lineage>
</organism>